<keyword evidence="4" id="KW-1133">Transmembrane helix</keyword>
<dbReference type="Pfam" id="PF06847">
    <property type="entry name" value="Arc_PepC_II"/>
    <property type="match status" value="1"/>
</dbReference>
<dbReference type="Gene3D" id="1.20.120.1220">
    <property type="match status" value="1"/>
</dbReference>
<comment type="subcellular location">
    <subcellularLocation>
        <location evidence="1">Cell membrane</location>
        <topology evidence="1">Multi-pass membrane protein</topology>
    </subcellularLocation>
</comment>
<evidence type="ECO:0000256" key="3">
    <source>
        <dbReference type="ARBA" id="ARBA00022692"/>
    </source>
</evidence>
<accession>A0A1Q6DW06</accession>
<dbReference type="Pfam" id="PF01478">
    <property type="entry name" value="Peptidase_A24"/>
    <property type="match status" value="1"/>
</dbReference>
<dbReference type="InterPro" id="IPR000045">
    <property type="entry name" value="Prepilin_IV_endopep_pep"/>
</dbReference>
<evidence type="ECO:0000259" key="7">
    <source>
        <dbReference type="Pfam" id="PF06847"/>
    </source>
</evidence>
<keyword evidence="5" id="KW-0472">Membrane</keyword>
<reference evidence="8" key="1">
    <citation type="submission" date="2016-12" db="EMBL/GenBank/DDBJ databases">
        <title>Discovery of methanogenic haloarchaea.</title>
        <authorList>
            <person name="Sorokin D.Y."/>
            <person name="Makarova K.S."/>
            <person name="Abbas B."/>
            <person name="Ferrer M."/>
            <person name="Golyshin P.N."/>
        </authorList>
    </citation>
    <scope>NUCLEOTIDE SEQUENCE [LARGE SCALE GENOMIC DNA]</scope>
    <source>
        <strain evidence="8">HMET1</strain>
    </source>
</reference>
<evidence type="ECO:0000259" key="6">
    <source>
        <dbReference type="Pfam" id="PF01478"/>
    </source>
</evidence>
<proteinExistence type="predicted"/>
<dbReference type="PANTHER" id="PTHR36506:SF1">
    <property type="entry name" value="PREFLAGELLIN PEPTIDASE"/>
    <property type="match status" value="1"/>
</dbReference>
<evidence type="ECO:0000313" key="8">
    <source>
        <dbReference type="EMBL" id="OKY78527.1"/>
    </source>
</evidence>
<feature type="domain" description="Prepilin type IV endopeptidase peptidase" evidence="6">
    <location>
        <begin position="12"/>
        <end position="126"/>
    </location>
</feature>
<dbReference type="PANTHER" id="PTHR36506">
    <property type="entry name" value="PREFLAGELLIN PEPTIDASE"/>
    <property type="match status" value="1"/>
</dbReference>
<keyword evidence="9" id="KW-1185">Reference proteome</keyword>
<keyword evidence="3" id="KW-0812">Transmembrane</keyword>
<dbReference type="AlphaFoldDB" id="A0A1Q6DW06"/>
<comment type="caution">
    <text evidence="8">The sequence shown here is derived from an EMBL/GenBank/DDBJ whole genome shotgun (WGS) entry which is preliminary data.</text>
</comment>
<keyword evidence="2" id="KW-1003">Cell membrane</keyword>
<dbReference type="InParanoid" id="A0A1Q6DW06"/>
<dbReference type="GO" id="GO:0004190">
    <property type="term" value="F:aspartic-type endopeptidase activity"/>
    <property type="evidence" value="ECO:0007669"/>
    <property type="project" value="InterPro"/>
</dbReference>
<sequence length="226" mass="26161">MIMDLNLIKIILALFVLLLASMQDIKTRKASNYFWLFLLVLSVLYLFLNFNKTYLTYLLISFGFIFPLSYLFYFFNFFGGADAKALMVLSLLFPVYPNYFNPVYGDATVFTFTVLLNSLIISLIYPLALFLFNLIRGDTDKLSKMFIGLKKPVKEVNEKDKILKESKLFSSIKNRSKLLKEKDYVWISPKIPFIASIFGGYLVAIFIGDLLYLVLAFFNIGYLMLM</sequence>
<dbReference type="Gene3D" id="6.10.250.3240">
    <property type="match status" value="1"/>
</dbReference>
<dbReference type="Proteomes" id="UP000185744">
    <property type="component" value="Unassembled WGS sequence"/>
</dbReference>
<dbReference type="STRING" id="1903181.BTN85_1020"/>
<protein>
    <submittedName>
        <fullName evidence="8">Peptidase A24A prepilin type IV FlaK</fullName>
    </submittedName>
</protein>
<gene>
    <name evidence="8" type="ORF">BTN85_1020</name>
</gene>
<evidence type="ECO:0000256" key="1">
    <source>
        <dbReference type="ARBA" id="ARBA00004651"/>
    </source>
</evidence>
<name>A0A1Q6DW06_METT1</name>
<evidence type="ECO:0000256" key="5">
    <source>
        <dbReference type="ARBA" id="ARBA00023136"/>
    </source>
</evidence>
<dbReference type="InterPro" id="IPR052218">
    <property type="entry name" value="Preflagellin_Peptidase"/>
</dbReference>
<evidence type="ECO:0000313" key="9">
    <source>
        <dbReference type="Proteomes" id="UP000185744"/>
    </source>
</evidence>
<dbReference type="InterPro" id="IPR009655">
    <property type="entry name" value="Preflagellin_peptidase_C"/>
</dbReference>
<organism evidence="8 9">
    <name type="scientific">Methanohalarchaeum thermophilum</name>
    <dbReference type="NCBI Taxonomy" id="1903181"/>
    <lineage>
        <taxon>Archaea</taxon>
        <taxon>Methanobacteriati</taxon>
        <taxon>Methanobacteriota</taxon>
        <taxon>Methanonatronarchaeia</taxon>
        <taxon>Methanonatronarchaeales</taxon>
        <taxon>Methanonatronarchaeaceae</taxon>
        <taxon>Candidatus Methanohalarchaeum</taxon>
    </lineage>
</organism>
<evidence type="ECO:0000256" key="4">
    <source>
        <dbReference type="ARBA" id="ARBA00022989"/>
    </source>
</evidence>
<feature type="domain" description="Preflagellin peptidase C-terminal" evidence="7">
    <location>
        <begin position="170"/>
        <end position="210"/>
    </location>
</feature>
<evidence type="ECO:0000256" key="2">
    <source>
        <dbReference type="ARBA" id="ARBA00022475"/>
    </source>
</evidence>
<dbReference type="EMBL" id="MSDW01000001">
    <property type="protein sequence ID" value="OKY78527.1"/>
    <property type="molecule type" value="Genomic_DNA"/>
</dbReference>
<dbReference type="GO" id="GO:0005886">
    <property type="term" value="C:plasma membrane"/>
    <property type="evidence" value="ECO:0007669"/>
    <property type="project" value="UniProtKB-SubCell"/>
</dbReference>